<sequence>MSENNKLKKYLIIGSLFFLGFKVLDAISDKKEKKYQLNGLIEKIDYNEKNTPTVVVNGKSYGLSTSWRFNEKMNVGDSLIKEKESLIYKLIKYKTGEVILSK</sequence>
<evidence type="ECO:0000313" key="1">
    <source>
        <dbReference type="EMBL" id="SDN36993.1"/>
    </source>
</evidence>
<name>A0A1H0AVA1_9SPHI</name>
<protein>
    <submittedName>
        <fullName evidence="1">Uncharacterized protein</fullName>
    </submittedName>
</protein>
<dbReference type="Proteomes" id="UP000183200">
    <property type="component" value="Unassembled WGS sequence"/>
</dbReference>
<organism evidence="1 2">
    <name type="scientific">Pedobacter steynii</name>
    <dbReference type="NCBI Taxonomy" id="430522"/>
    <lineage>
        <taxon>Bacteria</taxon>
        <taxon>Pseudomonadati</taxon>
        <taxon>Bacteroidota</taxon>
        <taxon>Sphingobacteriia</taxon>
        <taxon>Sphingobacteriales</taxon>
        <taxon>Sphingobacteriaceae</taxon>
        <taxon>Pedobacter</taxon>
    </lineage>
</organism>
<gene>
    <name evidence="1" type="ORF">SAMN05421820_107204</name>
</gene>
<keyword evidence="2" id="KW-1185">Reference proteome</keyword>
<dbReference type="AlphaFoldDB" id="A0A1H0AVA1"/>
<dbReference type="RefSeq" id="WP_074610393.1">
    <property type="nucleotide sequence ID" value="NZ_FNGY01000007.1"/>
</dbReference>
<dbReference type="OrthoDB" id="799758at2"/>
<evidence type="ECO:0000313" key="2">
    <source>
        <dbReference type="Proteomes" id="UP000183200"/>
    </source>
</evidence>
<dbReference type="EMBL" id="FNGY01000007">
    <property type="protein sequence ID" value="SDN36993.1"/>
    <property type="molecule type" value="Genomic_DNA"/>
</dbReference>
<proteinExistence type="predicted"/>
<accession>A0A1H0AVA1</accession>
<reference evidence="2" key="1">
    <citation type="submission" date="2016-10" db="EMBL/GenBank/DDBJ databases">
        <authorList>
            <person name="Varghese N."/>
            <person name="Submissions S."/>
        </authorList>
    </citation>
    <scope>NUCLEOTIDE SEQUENCE [LARGE SCALE GENOMIC DNA]</scope>
    <source>
        <strain evidence="2">DSM 19110</strain>
    </source>
</reference>